<comment type="caution">
    <text evidence="1">The sequence shown here is derived from an EMBL/GenBank/DDBJ whole genome shotgun (WGS) entry which is preliminary data.</text>
</comment>
<dbReference type="OrthoDB" id="6447548at2"/>
<gene>
    <name evidence="1" type="ORF">CJD50_11500</name>
</gene>
<protein>
    <recommendedName>
        <fullName evidence="3">Pilus assembly protein HofM</fullName>
    </recommendedName>
</protein>
<dbReference type="InterPro" id="IPR005883">
    <property type="entry name" value="PilM"/>
</dbReference>
<dbReference type="SUPFAM" id="SSF53067">
    <property type="entry name" value="Actin-like ATPase domain"/>
    <property type="match status" value="1"/>
</dbReference>
<dbReference type="AlphaFoldDB" id="A0A2A2MD83"/>
<evidence type="ECO:0008006" key="3">
    <source>
        <dbReference type="Google" id="ProtNLM"/>
    </source>
</evidence>
<accession>A0A2A2MD83</accession>
<evidence type="ECO:0000313" key="2">
    <source>
        <dbReference type="Proteomes" id="UP000218796"/>
    </source>
</evidence>
<name>A0A2A2MD83_9GAMM</name>
<dbReference type="Gene3D" id="3.30.1490.300">
    <property type="match status" value="1"/>
</dbReference>
<reference evidence="1 2" key="1">
    <citation type="submission" date="2017-08" db="EMBL/GenBank/DDBJ databases">
        <title>Draft Genome Sequence of Hafnia alvei CITHA-6 Isolated from Raw Bovine Milk.</title>
        <authorList>
            <person name="Culligan E.P."/>
            <person name="Mcsweeney A."/>
            <person name="O'Doherty C."/>
            <person name="Gleeson E."/>
            <person name="O'Riordan D."/>
            <person name="Sleator R.D."/>
        </authorList>
    </citation>
    <scope>NUCLEOTIDE SEQUENCE [LARGE SCALE GENOMIC DNA]</scope>
    <source>
        <strain evidence="1 2">CITHA-6</strain>
    </source>
</reference>
<dbReference type="Proteomes" id="UP000218796">
    <property type="component" value="Unassembled WGS sequence"/>
</dbReference>
<keyword evidence="2" id="KW-1185">Reference proteome</keyword>
<sequence>MFARTWQLGIDIQPRTLCAVAITFHRKGWQLKRWWQFSSPINVVESGRLRQSDWLNHLLSELRSQLPSNTSVRIGLSPEIIMQQSISMPDADVPPSLQQNLLDLAAEKSLLLPRSEFACDYSRQPSSPKDWLMTAVRQQDMQDWMTPLANAGLAPSIADITPCAMRRSAALSRQSPTALLLHVGESVLTWAAPFSQSLAFGYIPREVGEEHSSVAERVTSHAAQYDVPAHSMLCCGAVQSSGWSPFSALTFLQPPLPAQPEMFALAIGLALCAERTSWSR</sequence>
<dbReference type="InterPro" id="IPR043129">
    <property type="entry name" value="ATPase_NBD"/>
</dbReference>
<proteinExistence type="predicted"/>
<dbReference type="EMBL" id="NQMS01000004">
    <property type="protein sequence ID" value="PAV96326.1"/>
    <property type="molecule type" value="Genomic_DNA"/>
</dbReference>
<dbReference type="RefSeq" id="WP_039189279.1">
    <property type="nucleotide sequence ID" value="NZ_CALECD010000046.1"/>
</dbReference>
<organism evidence="1 2">
    <name type="scientific">Hafnia paralvei</name>
    <dbReference type="NCBI Taxonomy" id="546367"/>
    <lineage>
        <taxon>Bacteria</taxon>
        <taxon>Pseudomonadati</taxon>
        <taxon>Pseudomonadota</taxon>
        <taxon>Gammaproteobacteria</taxon>
        <taxon>Enterobacterales</taxon>
        <taxon>Hafniaceae</taxon>
        <taxon>Hafnia</taxon>
    </lineage>
</organism>
<dbReference type="Pfam" id="PF11104">
    <property type="entry name" value="PilM_2"/>
    <property type="match status" value="1"/>
</dbReference>
<dbReference type="Gene3D" id="3.30.420.40">
    <property type="match status" value="2"/>
</dbReference>
<evidence type="ECO:0000313" key="1">
    <source>
        <dbReference type="EMBL" id="PAV96326.1"/>
    </source>
</evidence>